<dbReference type="Proteomes" id="UP001363010">
    <property type="component" value="Unassembled WGS sequence"/>
</dbReference>
<keyword evidence="7" id="KW-0406">Ion transport</keyword>
<evidence type="ECO:0000256" key="10">
    <source>
        <dbReference type="ARBA" id="ARBA00023237"/>
    </source>
</evidence>
<keyword evidence="9" id="KW-0472">Membrane</keyword>
<keyword evidence="10" id="KW-0998">Cell outer membrane</keyword>
<dbReference type="InterPro" id="IPR033900">
    <property type="entry name" value="Gram_neg_porin_domain"/>
</dbReference>
<dbReference type="InterPro" id="IPR023614">
    <property type="entry name" value="Porin_dom_sf"/>
</dbReference>
<dbReference type="PRINTS" id="PR00184">
    <property type="entry name" value="NEISSPPORIN"/>
</dbReference>
<keyword evidence="5" id="KW-0812">Transmembrane</keyword>
<dbReference type="EMBL" id="JBBKZV010000052">
    <property type="protein sequence ID" value="MEJ8827133.1"/>
    <property type="molecule type" value="Genomic_DNA"/>
</dbReference>
<evidence type="ECO:0000256" key="6">
    <source>
        <dbReference type="ARBA" id="ARBA00022729"/>
    </source>
</evidence>
<name>A0ABU8WC93_9BURK</name>
<evidence type="ECO:0000256" key="1">
    <source>
        <dbReference type="ARBA" id="ARBA00004571"/>
    </source>
</evidence>
<reference evidence="13 14" key="1">
    <citation type="submission" date="2024-03" db="EMBL/GenBank/DDBJ databases">
        <title>Novel species of the genus Variovorax.</title>
        <authorList>
            <person name="Liu Q."/>
            <person name="Xin Y.-H."/>
        </authorList>
    </citation>
    <scope>NUCLEOTIDE SEQUENCE [LARGE SCALE GENOMIC DNA]</scope>
    <source>
        <strain evidence="13 14">KACC 18501</strain>
    </source>
</reference>
<keyword evidence="3" id="KW-0813">Transport</keyword>
<evidence type="ECO:0000259" key="12">
    <source>
        <dbReference type="Pfam" id="PF13609"/>
    </source>
</evidence>
<accession>A0ABU8WC93</accession>
<dbReference type="Gene3D" id="2.40.160.10">
    <property type="entry name" value="Porin"/>
    <property type="match status" value="1"/>
</dbReference>
<evidence type="ECO:0000256" key="7">
    <source>
        <dbReference type="ARBA" id="ARBA00023065"/>
    </source>
</evidence>
<feature type="signal peptide" evidence="11">
    <location>
        <begin position="1"/>
        <end position="19"/>
    </location>
</feature>
<keyword evidence="4" id="KW-1134">Transmembrane beta strand</keyword>
<dbReference type="InterPro" id="IPR050298">
    <property type="entry name" value="Gram-neg_bact_OMP"/>
</dbReference>
<dbReference type="InterPro" id="IPR002299">
    <property type="entry name" value="Porin_Neis"/>
</dbReference>
<dbReference type="PANTHER" id="PTHR34501">
    <property type="entry name" value="PROTEIN YDDL-RELATED"/>
    <property type="match status" value="1"/>
</dbReference>
<feature type="domain" description="Porin" evidence="12">
    <location>
        <begin position="7"/>
        <end position="388"/>
    </location>
</feature>
<comment type="caution">
    <text evidence="13">The sequence shown here is derived from an EMBL/GenBank/DDBJ whole genome shotgun (WGS) entry which is preliminary data.</text>
</comment>
<evidence type="ECO:0000256" key="11">
    <source>
        <dbReference type="SAM" id="SignalP"/>
    </source>
</evidence>
<comment type="subcellular location">
    <subcellularLocation>
        <location evidence="1">Cell outer membrane</location>
        <topology evidence="1">Multi-pass membrane protein</topology>
    </subcellularLocation>
</comment>
<evidence type="ECO:0000256" key="5">
    <source>
        <dbReference type="ARBA" id="ARBA00022692"/>
    </source>
</evidence>
<dbReference type="RefSeq" id="WP_340368163.1">
    <property type="nucleotide sequence ID" value="NZ_JBBKZV010000052.1"/>
</dbReference>
<evidence type="ECO:0000313" key="14">
    <source>
        <dbReference type="Proteomes" id="UP001363010"/>
    </source>
</evidence>
<organism evidence="13 14">
    <name type="scientific">Variovorax humicola</name>
    <dbReference type="NCBI Taxonomy" id="1769758"/>
    <lineage>
        <taxon>Bacteria</taxon>
        <taxon>Pseudomonadati</taxon>
        <taxon>Pseudomonadota</taxon>
        <taxon>Betaproteobacteria</taxon>
        <taxon>Burkholderiales</taxon>
        <taxon>Comamonadaceae</taxon>
        <taxon>Variovorax</taxon>
    </lineage>
</organism>
<protein>
    <submittedName>
        <fullName evidence="13">Porin</fullName>
    </submittedName>
</protein>
<proteinExistence type="predicted"/>
<evidence type="ECO:0000256" key="9">
    <source>
        <dbReference type="ARBA" id="ARBA00023136"/>
    </source>
</evidence>
<comment type="subunit">
    <text evidence="2">Homotrimer.</text>
</comment>
<keyword evidence="6 11" id="KW-0732">Signal</keyword>
<dbReference type="Pfam" id="PF13609">
    <property type="entry name" value="Porin_4"/>
    <property type="match status" value="1"/>
</dbReference>
<evidence type="ECO:0000256" key="8">
    <source>
        <dbReference type="ARBA" id="ARBA00023114"/>
    </source>
</evidence>
<dbReference type="SUPFAM" id="SSF56935">
    <property type="entry name" value="Porins"/>
    <property type="match status" value="1"/>
</dbReference>
<evidence type="ECO:0000256" key="3">
    <source>
        <dbReference type="ARBA" id="ARBA00022448"/>
    </source>
</evidence>
<sequence length="431" mass="44782">MKKTFLAASVIGCAAGASAQSSVTLFGVLDTGVSYYNTTSEFYNNTNRVILPPALATEIGIHQTVLSNSNTLNSRLGFRGTEDLGGGLSASFWLESGLATDTGLGNGPGGTIIFNRRSTVSLSSSLGEVRLGRDFTPTFWNDSIFSPFSTIGVAANVISTIGTNLAVVKGPGSAVAASDNYLRTSNSIGYFLPANLGGFYGQLQYAFPENISQSNVPGTPSNKGQFYGGRAGYASGPLDVAVAYAVSDAANTTGLNPAGLPTFVNLDEKIKTLNVGASYNFQFVKIFGEFSQVKDQSRSTTPNPLLGLLVTRGSGKYTGGLLGATVPVGPGLIKAAYSTVKFDNASGSATPFAPKRDASVDKFGLGYEYNFSKRTAVYATAAYIRVKDGQNNPSIMGATAGTAPYISTGAGVSGYAPSKSTGYDFGIRHSF</sequence>
<evidence type="ECO:0000256" key="2">
    <source>
        <dbReference type="ARBA" id="ARBA00011233"/>
    </source>
</evidence>
<gene>
    <name evidence="13" type="ORF">WKW80_34960</name>
</gene>
<keyword evidence="8" id="KW-0626">Porin</keyword>
<dbReference type="PANTHER" id="PTHR34501:SF9">
    <property type="entry name" value="MAJOR OUTER MEMBRANE PROTEIN P.IA"/>
    <property type="match status" value="1"/>
</dbReference>
<evidence type="ECO:0000256" key="4">
    <source>
        <dbReference type="ARBA" id="ARBA00022452"/>
    </source>
</evidence>
<keyword evidence="14" id="KW-1185">Reference proteome</keyword>
<evidence type="ECO:0000313" key="13">
    <source>
        <dbReference type="EMBL" id="MEJ8827133.1"/>
    </source>
</evidence>
<feature type="chain" id="PRO_5045766414" evidence="11">
    <location>
        <begin position="20"/>
        <end position="431"/>
    </location>
</feature>
<dbReference type="CDD" id="cd00342">
    <property type="entry name" value="gram_neg_porins"/>
    <property type="match status" value="1"/>
</dbReference>